<keyword evidence="1 6" id="KW-0813">Transport</keyword>
<evidence type="ECO:0000256" key="5">
    <source>
        <dbReference type="ARBA" id="ARBA00022982"/>
    </source>
</evidence>
<comment type="subunit">
    <text evidence="6">The complex is composed of six subunits: RnfA, RnfB, RnfC, RnfD, RnfE and RnfG.</text>
</comment>
<evidence type="ECO:0000256" key="4">
    <source>
        <dbReference type="ARBA" id="ARBA00022643"/>
    </source>
</evidence>
<evidence type="ECO:0000313" key="8">
    <source>
        <dbReference type="EMBL" id="CRH08097.1"/>
    </source>
</evidence>
<name>A0A1S7LPW1_MAGMO</name>
<dbReference type="Pfam" id="PF04205">
    <property type="entry name" value="FMN_bind"/>
    <property type="match status" value="1"/>
</dbReference>
<dbReference type="HAMAP" id="MF_00479">
    <property type="entry name" value="RsxG_RnfG"/>
    <property type="match status" value="1"/>
</dbReference>
<keyword evidence="4 6" id="KW-0288">FMN</keyword>
<keyword evidence="6" id="KW-1278">Translocase</keyword>
<dbReference type="AlphaFoldDB" id="A0A1S7LPW1"/>
<dbReference type="NCBIfam" id="TIGR01947">
    <property type="entry name" value="rnfG"/>
    <property type="match status" value="1"/>
</dbReference>
<keyword evidence="6" id="KW-1003">Cell membrane</keyword>
<comment type="subcellular location">
    <subcellularLocation>
        <location evidence="6">Cell inner membrane</location>
        <topology evidence="6">Single-pass membrane protein</topology>
    </subcellularLocation>
</comment>
<dbReference type="PANTHER" id="PTHR36118">
    <property type="entry name" value="ION-TRANSLOCATING OXIDOREDUCTASE COMPLEX SUBUNIT G"/>
    <property type="match status" value="1"/>
</dbReference>
<keyword evidence="6" id="KW-0997">Cell inner membrane</keyword>
<dbReference type="PIRSF" id="PIRSF006091">
    <property type="entry name" value="E_trnsport_RnfG"/>
    <property type="match status" value="1"/>
</dbReference>
<sequence length="206" mass="21834">MGLVLALVGAVATGVLAGLNEVTKGPIAEAIRLETLKALRTVLPEGYDNDPVADTIFLIDKRLNKKETPVKFYRATKAGQPFASAFVVTAPDGYSGNISTIMAVSTDGIVTGIEVIAHAETPGLGDKIQRNVSDWPLFFNGKTKDNVKWGVKKDGGDFDQFAGATITPRAVVHSVKRGLDFFLEQQAKIFAPAPAPAQPDAAAAKQ</sequence>
<proteinExistence type="inferred from homology"/>
<keyword evidence="5 6" id="KW-0249">Electron transport</keyword>
<dbReference type="GO" id="GO:0010181">
    <property type="term" value="F:FMN binding"/>
    <property type="evidence" value="ECO:0007669"/>
    <property type="project" value="InterPro"/>
</dbReference>
<feature type="modified residue" description="FMN phosphoryl threonine" evidence="6">
    <location>
        <position position="165"/>
    </location>
</feature>
<dbReference type="EMBL" id="LO017727">
    <property type="protein sequence ID" value="CRH08097.1"/>
    <property type="molecule type" value="Genomic_DNA"/>
</dbReference>
<evidence type="ECO:0000256" key="6">
    <source>
        <dbReference type="HAMAP-Rule" id="MF_00479"/>
    </source>
</evidence>
<comment type="cofactor">
    <cofactor evidence="6">
        <name>FMN</name>
        <dbReference type="ChEBI" id="CHEBI:58210"/>
    </cofactor>
</comment>
<evidence type="ECO:0000256" key="3">
    <source>
        <dbReference type="ARBA" id="ARBA00022630"/>
    </source>
</evidence>
<keyword evidence="6" id="KW-0812">Transmembrane</keyword>
<dbReference type="NCBIfam" id="NF002519">
    <property type="entry name" value="PRK01908.1"/>
    <property type="match status" value="1"/>
</dbReference>
<evidence type="ECO:0000256" key="1">
    <source>
        <dbReference type="ARBA" id="ARBA00022448"/>
    </source>
</evidence>
<reference evidence="8" key="1">
    <citation type="submission" date="2015-04" db="EMBL/GenBank/DDBJ databases">
        <authorList>
            <person name="Syromyatnikov M.Y."/>
            <person name="Popov V.N."/>
        </authorList>
    </citation>
    <scope>NUCLEOTIDE SEQUENCE</scope>
    <source>
        <strain evidence="8">MO-1</strain>
    </source>
</reference>
<protein>
    <recommendedName>
        <fullName evidence="6">Ion-translocating oxidoreductase complex subunit G</fullName>
        <ecNumber evidence="6">7.-.-.-</ecNumber>
    </recommendedName>
    <alternativeName>
        <fullName evidence="6">Rnf electron transport complex subunit G</fullName>
    </alternativeName>
</protein>
<keyword evidence="3 6" id="KW-0285">Flavoprotein</keyword>
<dbReference type="InterPro" id="IPR010209">
    <property type="entry name" value="Ion_transpt_RnfG/RsxG"/>
</dbReference>
<comment type="similarity">
    <text evidence="6">Belongs to the RnfG family.</text>
</comment>
<evidence type="ECO:0000256" key="2">
    <source>
        <dbReference type="ARBA" id="ARBA00022553"/>
    </source>
</evidence>
<dbReference type="PANTHER" id="PTHR36118:SF1">
    <property type="entry name" value="ION-TRANSLOCATING OXIDOREDUCTASE COMPLEX SUBUNIT G"/>
    <property type="match status" value="1"/>
</dbReference>
<comment type="function">
    <text evidence="6">Part of a membrane-bound complex that couples electron transfer with translocation of ions across the membrane.</text>
</comment>
<keyword evidence="2 6" id="KW-0597">Phosphoprotein</keyword>
<dbReference type="EC" id="7.-.-.-" evidence="6"/>
<keyword evidence="6" id="KW-0472">Membrane</keyword>
<dbReference type="InterPro" id="IPR007329">
    <property type="entry name" value="FMN-bd"/>
</dbReference>
<gene>
    <name evidence="6 8" type="primary">rnfG</name>
    <name evidence="8" type="ORF">MAGMO_3969</name>
</gene>
<dbReference type="GO" id="GO:0005886">
    <property type="term" value="C:plasma membrane"/>
    <property type="evidence" value="ECO:0007669"/>
    <property type="project" value="UniProtKB-SubCell"/>
</dbReference>
<dbReference type="GO" id="GO:0009055">
    <property type="term" value="F:electron transfer activity"/>
    <property type="evidence" value="ECO:0007669"/>
    <property type="project" value="InterPro"/>
</dbReference>
<dbReference type="GO" id="GO:0022900">
    <property type="term" value="P:electron transport chain"/>
    <property type="evidence" value="ECO:0007669"/>
    <property type="project" value="UniProtKB-UniRule"/>
</dbReference>
<feature type="domain" description="FMN-binding" evidence="7">
    <location>
        <begin position="93"/>
        <end position="182"/>
    </location>
</feature>
<dbReference type="SMART" id="SM00900">
    <property type="entry name" value="FMN_bind"/>
    <property type="match status" value="1"/>
</dbReference>
<keyword evidence="6" id="KW-1133">Transmembrane helix</keyword>
<evidence type="ECO:0000259" key="7">
    <source>
        <dbReference type="SMART" id="SM00900"/>
    </source>
</evidence>
<organism evidence="8">
    <name type="scientific">Magnetococcus massalia (strain MO-1)</name>
    <dbReference type="NCBI Taxonomy" id="451514"/>
    <lineage>
        <taxon>Bacteria</taxon>
        <taxon>Pseudomonadati</taxon>
        <taxon>Pseudomonadota</taxon>
        <taxon>Magnetococcia</taxon>
        <taxon>Magnetococcales</taxon>
        <taxon>Magnetococcaceae</taxon>
        <taxon>Magnetococcus</taxon>
    </lineage>
</organism>
<accession>A0A1S7LPW1</accession>